<organism evidence="1 2">
    <name type="scientific">Aeromonas hydrophila</name>
    <dbReference type="NCBI Taxonomy" id="644"/>
    <lineage>
        <taxon>Bacteria</taxon>
        <taxon>Pseudomonadati</taxon>
        <taxon>Pseudomonadota</taxon>
        <taxon>Gammaproteobacteria</taxon>
        <taxon>Aeromonadales</taxon>
        <taxon>Aeromonadaceae</taxon>
        <taxon>Aeromonas</taxon>
    </lineage>
</organism>
<evidence type="ECO:0000313" key="2">
    <source>
        <dbReference type="Proteomes" id="UP001214666"/>
    </source>
</evidence>
<accession>A0AAX3P1G0</accession>
<sequence>MKHTQHCADERKLGAQDVYSRLGEALGNVLAATKELKKDKFKFNGPELSGPRKCTKQAA</sequence>
<proteinExistence type="predicted"/>
<reference evidence="1" key="1">
    <citation type="submission" date="2023-02" db="EMBL/GenBank/DDBJ databases">
        <title>The sequence of Aeromonas hydrophila K533.</title>
        <authorList>
            <person name="Luo X."/>
        </authorList>
    </citation>
    <scope>NUCLEOTIDE SEQUENCE</scope>
    <source>
        <strain evidence="1">K533</strain>
    </source>
</reference>
<name>A0AAX3P1G0_AERHY</name>
<protein>
    <submittedName>
        <fullName evidence="1">Uncharacterized protein</fullName>
    </submittedName>
</protein>
<evidence type="ECO:0000313" key="1">
    <source>
        <dbReference type="EMBL" id="WEE25257.1"/>
    </source>
</evidence>
<gene>
    <name evidence="1" type="ORF">PY771_16560</name>
</gene>
<dbReference type="AlphaFoldDB" id="A0AAX3P1G0"/>
<dbReference type="RefSeq" id="WP_275115610.1">
    <property type="nucleotide sequence ID" value="NZ_CP118942.1"/>
</dbReference>
<dbReference type="EMBL" id="CP118942">
    <property type="protein sequence ID" value="WEE25257.1"/>
    <property type="molecule type" value="Genomic_DNA"/>
</dbReference>
<dbReference type="Proteomes" id="UP001214666">
    <property type="component" value="Chromosome"/>
</dbReference>